<organism evidence="2 3">
    <name type="scientific">Thermaerobacter composti</name>
    <dbReference type="NCBI Taxonomy" id="554949"/>
    <lineage>
        <taxon>Bacteria</taxon>
        <taxon>Bacillati</taxon>
        <taxon>Bacillota</taxon>
        <taxon>Clostridia</taxon>
        <taxon>Eubacteriales</taxon>
        <taxon>Clostridiales Family XVII. Incertae Sedis</taxon>
        <taxon>Thermaerobacter</taxon>
    </lineage>
</organism>
<proteinExistence type="predicted"/>
<evidence type="ECO:0000313" key="3">
    <source>
        <dbReference type="Proteomes" id="UP001304683"/>
    </source>
</evidence>
<feature type="region of interest" description="Disordered" evidence="1">
    <location>
        <begin position="155"/>
        <end position="289"/>
    </location>
</feature>
<gene>
    <name evidence="2" type="ORF">Q5761_00350</name>
</gene>
<evidence type="ECO:0000313" key="2">
    <source>
        <dbReference type="EMBL" id="WPD19166.1"/>
    </source>
</evidence>
<dbReference type="RefSeq" id="WP_318750768.1">
    <property type="nucleotide sequence ID" value="NZ_CP132508.1"/>
</dbReference>
<dbReference type="Proteomes" id="UP001304683">
    <property type="component" value="Chromosome"/>
</dbReference>
<keyword evidence="3" id="KW-1185">Reference proteome</keyword>
<feature type="compositionally biased region" description="Gly residues" evidence="1">
    <location>
        <begin position="155"/>
        <end position="164"/>
    </location>
</feature>
<name>A0ABZ0QNV9_9FIRM</name>
<dbReference type="EMBL" id="CP132508">
    <property type="protein sequence ID" value="WPD19166.1"/>
    <property type="molecule type" value="Genomic_DNA"/>
</dbReference>
<reference evidence="2 3" key="1">
    <citation type="submission" date="2023-08" db="EMBL/GenBank/DDBJ databases">
        <title>Genome sequence of Thermaerobacter compostii strain Ins1, a spore-forming filamentous bacterium isolated from a deep geothermal reservoir.</title>
        <authorList>
            <person name="Bregnard D."/>
            <person name="Gonzalez D."/>
            <person name="Junier P."/>
        </authorList>
    </citation>
    <scope>NUCLEOTIDE SEQUENCE [LARGE SCALE GENOMIC DNA]</scope>
    <source>
        <strain evidence="2 3">Ins1</strain>
    </source>
</reference>
<feature type="compositionally biased region" description="Gly residues" evidence="1">
    <location>
        <begin position="203"/>
        <end position="250"/>
    </location>
</feature>
<feature type="compositionally biased region" description="Gly residues" evidence="1">
    <location>
        <begin position="174"/>
        <end position="194"/>
    </location>
</feature>
<protein>
    <submittedName>
        <fullName evidence="2">Uncharacterized protein</fullName>
    </submittedName>
</protein>
<sequence length="289" mass="29010">MDEGGTPPMGVGTASWGGRDSFLAWTKAQRAQELLGRLPEDARRGWTFDRLVGLLQALGLQQPRQYLEAGWWVPEAVRRDPQRSDALYRRIQEAMARGTLPPADAPYTWDDVRRLIELCDFTPDQLFAQLAHVYALTLGEAIFVETVQRVVGAPAGGGDGGAGAGEFEADRGGGGDGGIGTDQGGGGDGGAGAGRDGRAGAKRGSGTGAEGGRGGNGGDRGGGAHAGRGGSGGGAAAGGTGAGGAGGRSGSGPRRPGRADAGNGRGPGSGLRRSARVDDRSGRPSPGDP</sequence>
<feature type="compositionally biased region" description="Low complexity" evidence="1">
    <location>
        <begin position="251"/>
        <end position="262"/>
    </location>
</feature>
<evidence type="ECO:0000256" key="1">
    <source>
        <dbReference type="SAM" id="MobiDB-lite"/>
    </source>
</evidence>
<accession>A0ABZ0QNV9</accession>